<comment type="caution">
    <text evidence="1">The sequence shown here is derived from an EMBL/GenBank/DDBJ whole genome shotgun (WGS) entry which is preliminary data.</text>
</comment>
<evidence type="ECO:0000313" key="1">
    <source>
        <dbReference type="EMBL" id="KAI4316269.1"/>
    </source>
</evidence>
<dbReference type="Proteomes" id="UP000828941">
    <property type="component" value="Chromosome 10"/>
</dbReference>
<protein>
    <submittedName>
        <fullName evidence="1">Uncharacterized protein</fullName>
    </submittedName>
</protein>
<sequence length="75" mass="8811">MINCQFDYYTRGRVIYNWVGTIASTLPLRLWKEEKSSSRSKTVKYKTFWVLQFKSLSVLVLSYLGGLYDYISVQA</sequence>
<gene>
    <name evidence="1" type="ORF">L6164_024266</name>
</gene>
<reference evidence="1 2" key="1">
    <citation type="journal article" date="2022" name="DNA Res.">
        <title>Chromosomal-level genome assembly of the orchid tree Bauhinia variegata (Leguminosae; Cercidoideae) supports the allotetraploid origin hypothesis of Bauhinia.</title>
        <authorList>
            <person name="Zhong Y."/>
            <person name="Chen Y."/>
            <person name="Zheng D."/>
            <person name="Pang J."/>
            <person name="Liu Y."/>
            <person name="Luo S."/>
            <person name="Meng S."/>
            <person name="Qian L."/>
            <person name="Wei D."/>
            <person name="Dai S."/>
            <person name="Zhou R."/>
        </authorList>
    </citation>
    <scope>NUCLEOTIDE SEQUENCE [LARGE SCALE GENOMIC DNA]</scope>
    <source>
        <strain evidence="1">BV-YZ2020</strain>
    </source>
</reference>
<keyword evidence="2" id="KW-1185">Reference proteome</keyword>
<organism evidence="1 2">
    <name type="scientific">Bauhinia variegata</name>
    <name type="common">Purple orchid tree</name>
    <name type="synonym">Phanera variegata</name>
    <dbReference type="NCBI Taxonomy" id="167791"/>
    <lineage>
        <taxon>Eukaryota</taxon>
        <taxon>Viridiplantae</taxon>
        <taxon>Streptophyta</taxon>
        <taxon>Embryophyta</taxon>
        <taxon>Tracheophyta</taxon>
        <taxon>Spermatophyta</taxon>
        <taxon>Magnoliopsida</taxon>
        <taxon>eudicotyledons</taxon>
        <taxon>Gunneridae</taxon>
        <taxon>Pentapetalae</taxon>
        <taxon>rosids</taxon>
        <taxon>fabids</taxon>
        <taxon>Fabales</taxon>
        <taxon>Fabaceae</taxon>
        <taxon>Cercidoideae</taxon>
        <taxon>Cercideae</taxon>
        <taxon>Bauhiniinae</taxon>
        <taxon>Bauhinia</taxon>
    </lineage>
</organism>
<accession>A0ACB9LXY3</accession>
<dbReference type="EMBL" id="CM039435">
    <property type="protein sequence ID" value="KAI4316269.1"/>
    <property type="molecule type" value="Genomic_DNA"/>
</dbReference>
<evidence type="ECO:0000313" key="2">
    <source>
        <dbReference type="Proteomes" id="UP000828941"/>
    </source>
</evidence>
<proteinExistence type="predicted"/>
<name>A0ACB9LXY3_BAUVA</name>